<evidence type="ECO:0000256" key="2">
    <source>
        <dbReference type="ARBA" id="ARBA00004496"/>
    </source>
</evidence>
<dbReference type="SUPFAM" id="SSF46934">
    <property type="entry name" value="UBA-like"/>
    <property type="match status" value="1"/>
</dbReference>
<sequence length="432" mass="47007">MKITIVNEQNGDTTGIEISNDFTLADLKAYIEAESGVNQTNMVLCHNNKQLQGSDSTLQNLGLADDDILVLRTQTQQAATITPPGAGLNDSVELYRQQILANPAMNSQIRNTYPQLHDAIDDPNRFREVFLRVMQSEVSGNHGRDEELRRLQENPDDPKNQERILEIIREQQIEENLQLAYDTSPESFTDVCHLYMKLKINGHETFALVDTGAKSTVIHPKLAEECGISNLVDKRFATMTAGVGTAYSEGRIHSVPVSLGDTGIDVPCSFTVLDIPVGILFGIDMLKRHKCTINLAKDVLDIGGLEIKFLNESEIEKYVKPYDSDARKSARDSLLSSLNKPSLVKPQANVAGSSTSVAKPTPSGRSSNSPGESAPTGTSASAEGSSTQTEEQTFPVESINQLLSLGFTRDEAAAALRSTNGNVELAASLLFN</sequence>
<dbReference type="PANTHER" id="PTHR12917:SF1">
    <property type="entry name" value="AT13091P"/>
    <property type="match status" value="1"/>
</dbReference>
<dbReference type="InterPro" id="IPR019103">
    <property type="entry name" value="Peptidase_aspartic_DDI1-type"/>
</dbReference>
<keyword evidence="9" id="KW-0378">Hydrolase</keyword>
<dbReference type="Proteomes" id="UP000195602">
    <property type="component" value="Unassembled WGS sequence"/>
</dbReference>
<dbReference type="Gene3D" id="1.10.8.10">
    <property type="entry name" value="DNA helicase RuvA subunit, C-terminal domain"/>
    <property type="match status" value="1"/>
</dbReference>
<comment type="subunit">
    <text evidence="4">Binds ubiquitin and polyubiquitinated proteins.</text>
</comment>
<dbReference type="CDD" id="cd05479">
    <property type="entry name" value="RP_DDI"/>
    <property type="match status" value="1"/>
</dbReference>
<evidence type="ECO:0000256" key="3">
    <source>
        <dbReference type="ARBA" id="ARBA00009136"/>
    </source>
</evidence>
<evidence type="ECO:0000259" key="12">
    <source>
        <dbReference type="PROSITE" id="PS50053"/>
    </source>
</evidence>
<dbReference type="Pfam" id="PF00627">
    <property type="entry name" value="UBA"/>
    <property type="match status" value="1"/>
</dbReference>
<dbReference type="Pfam" id="PF09668">
    <property type="entry name" value="Asp_protease"/>
    <property type="match status" value="1"/>
</dbReference>
<dbReference type="InterPro" id="IPR015940">
    <property type="entry name" value="UBA"/>
</dbReference>
<evidence type="ECO:0000256" key="4">
    <source>
        <dbReference type="ARBA" id="ARBA00011128"/>
    </source>
</evidence>
<feature type="domain" description="UBA" evidence="11">
    <location>
        <begin position="388"/>
        <end position="432"/>
    </location>
</feature>
<organism evidence="13 14">
    <name type="scientific">Clavispora lusitaniae</name>
    <name type="common">Candida lusitaniae</name>
    <dbReference type="NCBI Taxonomy" id="36911"/>
    <lineage>
        <taxon>Eukaryota</taxon>
        <taxon>Fungi</taxon>
        <taxon>Dikarya</taxon>
        <taxon>Ascomycota</taxon>
        <taxon>Saccharomycotina</taxon>
        <taxon>Pichiomycetes</taxon>
        <taxon>Metschnikowiaceae</taxon>
        <taxon>Clavispora</taxon>
    </lineage>
</organism>
<dbReference type="InterPro" id="IPR009060">
    <property type="entry name" value="UBA-like_sf"/>
</dbReference>
<dbReference type="CDD" id="cd01796">
    <property type="entry name" value="Ubl_Ddi1_like"/>
    <property type="match status" value="1"/>
</dbReference>
<dbReference type="CDD" id="cd14309">
    <property type="entry name" value="UBA_scDdi1_like"/>
    <property type="match status" value="1"/>
</dbReference>
<evidence type="ECO:0000259" key="11">
    <source>
        <dbReference type="PROSITE" id="PS50030"/>
    </source>
</evidence>
<feature type="domain" description="Ubiquitin-like" evidence="12">
    <location>
        <begin position="1"/>
        <end position="78"/>
    </location>
</feature>
<dbReference type="GO" id="GO:0004190">
    <property type="term" value="F:aspartic-type endopeptidase activity"/>
    <property type="evidence" value="ECO:0007669"/>
    <property type="project" value="UniProtKB-KW"/>
</dbReference>
<comment type="function">
    <text evidence="1">Probable aspartic protease. May be involved in the regulation of exocytosis. Acts as a linker between the 19S proteasome and polyubiquitinated proteins via UBA domain interactions with ubiquitin for their subsequent degradation. Required for S-phase checkpoint control.</text>
</comment>
<comment type="similarity">
    <text evidence="3">Belongs to the DDI1 family.</text>
</comment>
<dbReference type="AlphaFoldDB" id="A0AA91T2T5"/>
<dbReference type="InterPro" id="IPR033882">
    <property type="entry name" value="DDI1_N"/>
</dbReference>
<keyword evidence="7" id="KW-0645">Protease</keyword>
<evidence type="ECO:0000256" key="7">
    <source>
        <dbReference type="ARBA" id="ARBA00022670"/>
    </source>
</evidence>
<evidence type="ECO:0000313" key="13">
    <source>
        <dbReference type="EMBL" id="OVF09466.1"/>
    </source>
</evidence>
<comment type="subcellular location">
    <subcellularLocation>
        <location evidence="2">Cytoplasm</location>
    </subcellularLocation>
</comment>
<protein>
    <recommendedName>
        <fullName evidence="5">DNA damage-inducible protein 1</fullName>
    </recommendedName>
</protein>
<dbReference type="SUPFAM" id="SSF50630">
    <property type="entry name" value="Acid proteases"/>
    <property type="match status" value="1"/>
</dbReference>
<evidence type="ECO:0000256" key="5">
    <source>
        <dbReference type="ARBA" id="ARBA00021491"/>
    </source>
</evidence>
<evidence type="ECO:0000256" key="9">
    <source>
        <dbReference type="ARBA" id="ARBA00022801"/>
    </source>
</evidence>
<reference evidence="13 14" key="1">
    <citation type="submission" date="2017-04" db="EMBL/GenBank/DDBJ databases">
        <title>Draft genome of the yeast Clavispora lusitaniae type strain CBS 6936.</title>
        <authorList>
            <person name="Durrens P."/>
            <person name="Klopp C."/>
            <person name="Biteau N."/>
            <person name="Fitton-Ouhabi V."/>
            <person name="Dementhon K."/>
            <person name="Accoceberry I."/>
            <person name="Sherman D.J."/>
            <person name="Noel T."/>
        </authorList>
    </citation>
    <scope>NUCLEOTIDE SEQUENCE [LARGE SCALE GENOMIC DNA]</scope>
    <source>
        <strain evidence="13 14">CBS 6936</strain>
    </source>
</reference>
<dbReference type="Gene3D" id="2.40.70.10">
    <property type="entry name" value="Acid Proteases"/>
    <property type="match status" value="1"/>
</dbReference>
<evidence type="ECO:0000313" key="14">
    <source>
        <dbReference type="Proteomes" id="UP000195602"/>
    </source>
</evidence>
<gene>
    <name evidence="13" type="ORF">A9F13_05g02783</name>
</gene>
<dbReference type="PANTHER" id="PTHR12917">
    <property type="entry name" value="ASPARTYL PROTEASE DDI-RELATED"/>
    <property type="match status" value="1"/>
</dbReference>
<evidence type="ECO:0000256" key="8">
    <source>
        <dbReference type="ARBA" id="ARBA00022750"/>
    </source>
</evidence>
<dbReference type="EMBL" id="LYUB02000005">
    <property type="protein sequence ID" value="OVF09466.1"/>
    <property type="molecule type" value="Genomic_DNA"/>
</dbReference>
<dbReference type="Gene3D" id="3.10.20.90">
    <property type="entry name" value="Phosphatidylinositol 3-kinase Catalytic Subunit, Chain A, domain 1"/>
    <property type="match status" value="1"/>
</dbReference>
<keyword evidence="6" id="KW-0963">Cytoplasm</keyword>
<evidence type="ECO:0000256" key="1">
    <source>
        <dbReference type="ARBA" id="ARBA00003231"/>
    </source>
</evidence>
<dbReference type="SMART" id="SM00165">
    <property type="entry name" value="UBA"/>
    <property type="match status" value="1"/>
</dbReference>
<dbReference type="SUPFAM" id="SSF54236">
    <property type="entry name" value="Ubiquitin-like"/>
    <property type="match status" value="1"/>
</dbReference>
<feature type="region of interest" description="Disordered" evidence="10">
    <location>
        <begin position="345"/>
        <end position="393"/>
    </location>
</feature>
<proteinExistence type="inferred from homology"/>
<dbReference type="InterPro" id="IPR021109">
    <property type="entry name" value="Peptidase_aspartic_dom_sf"/>
</dbReference>
<feature type="compositionally biased region" description="Polar residues" evidence="10">
    <location>
        <begin position="350"/>
        <end position="370"/>
    </location>
</feature>
<dbReference type="InterPro" id="IPR029071">
    <property type="entry name" value="Ubiquitin-like_domsf"/>
</dbReference>
<dbReference type="InterPro" id="IPR000626">
    <property type="entry name" value="Ubiquitin-like_dom"/>
</dbReference>
<dbReference type="KEGG" id="clus:A9F13_05g02783"/>
<dbReference type="GO" id="GO:0006508">
    <property type="term" value="P:proteolysis"/>
    <property type="evidence" value="ECO:0007669"/>
    <property type="project" value="UniProtKB-KW"/>
</dbReference>
<dbReference type="GO" id="GO:0005737">
    <property type="term" value="C:cytoplasm"/>
    <property type="evidence" value="ECO:0007669"/>
    <property type="project" value="UniProtKB-SubCell"/>
</dbReference>
<dbReference type="PROSITE" id="PS50030">
    <property type="entry name" value="UBA"/>
    <property type="match status" value="1"/>
</dbReference>
<dbReference type="Pfam" id="PF00240">
    <property type="entry name" value="ubiquitin"/>
    <property type="match status" value="1"/>
</dbReference>
<feature type="compositionally biased region" description="Low complexity" evidence="10">
    <location>
        <begin position="371"/>
        <end position="393"/>
    </location>
</feature>
<evidence type="ECO:0000256" key="6">
    <source>
        <dbReference type="ARBA" id="ARBA00022490"/>
    </source>
</evidence>
<keyword evidence="8" id="KW-0064">Aspartyl protease</keyword>
<name>A0AA91T2T5_CLALS</name>
<comment type="caution">
    <text evidence="13">The sequence shown here is derived from an EMBL/GenBank/DDBJ whole genome shotgun (WGS) entry which is preliminary data.</text>
</comment>
<dbReference type="PROSITE" id="PS50053">
    <property type="entry name" value="UBIQUITIN_2"/>
    <property type="match status" value="1"/>
</dbReference>
<accession>A0AA91T2T5</accession>
<evidence type="ECO:0000256" key="10">
    <source>
        <dbReference type="SAM" id="MobiDB-lite"/>
    </source>
</evidence>